<name>A0A1Y6CTX6_9GAMM</name>
<keyword evidence="5 6" id="KW-0676">Redox-active center</keyword>
<keyword evidence="2 6" id="KW-0862">Zinc</keyword>
<dbReference type="HAMAP" id="MF_00117">
    <property type="entry name" value="HslO"/>
    <property type="match status" value="1"/>
</dbReference>
<feature type="disulfide bond" description="Redox-active" evidence="6">
    <location>
        <begin position="225"/>
        <end position="227"/>
    </location>
</feature>
<keyword evidence="1 6" id="KW-0963">Cytoplasm</keyword>
<evidence type="ECO:0000313" key="7">
    <source>
        <dbReference type="EMBL" id="SMF93640.1"/>
    </source>
</evidence>
<dbReference type="InterPro" id="IPR016153">
    <property type="entry name" value="Heat_shock_Hsp33_N"/>
</dbReference>
<sequence length="289" mass="32394">MSEYDSLQRFLFEDLGIRGELVRLDASWRSVQERHPYPPKVAEQLGQALAATLLLSATIKFQGSLILQAQSGGPIQTLVAQATHSRGLRGLARWQGEVAGQSLAELFGEGRLVLTIQNEGNEPYQGIVPLEGANLAAALQSYFALSEQLPTRLWLAADGQRATGLFIQELPAQRRSQEDWDRIAYLADTVTEAELLKLPRQELLYRLFNEERVRVFESEPVAFRCGCSRERIEGLLAHLAQDAIESIAHERGLIEVDCEFCNRHYSFDPIDVSLMYSPQIKPPSSTTRQ</sequence>
<comment type="similarity">
    <text evidence="6">Belongs to the HSP33 family.</text>
</comment>
<dbReference type="GO" id="GO:0051082">
    <property type="term" value="F:unfolded protein binding"/>
    <property type="evidence" value="ECO:0007669"/>
    <property type="project" value="UniProtKB-UniRule"/>
</dbReference>
<dbReference type="SUPFAM" id="SSF64397">
    <property type="entry name" value="Hsp33 domain"/>
    <property type="match status" value="1"/>
</dbReference>
<dbReference type="Gene3D" id="3.90.1280.10">
    <property type="entry name" value="HSP33 redox switch-like"/>
    <property type="match status" value="1"/>
</dbReference>
<dbReference type="EMBL" id="FXAM01000001">
    <property type="protein sequence ID" value="SMF93640.1"/>
    <property type="molecule type" value="Genomic_DNA"/>
</dbReference>
<dbReference type="CDD" id="cd00498">
    <property type="entry name" value="Hsp33"/>
    <property type="match status" value="1"/>
</dbReference>
<organism evidence="7 8">
    <name type="scientific">Methylomagnum ishizawai</name>
    <dbReference type="NCBI Taxonomy" id="1760988"/>
    <lineage>
        <taxon>Bacteria</taxon>
        <taxon>Pseudomonadati</taxon>
        <taxon>Pseudomonadota</taxon>
        <taxon>Gammaproteobacteria</taxon>
        <taxon>Methylococcales</taxon>
        <taxon>Methylococcaceae</taxon>
        <taxon>Methylomagnum</taxon>
    </lineage>
</organism>
<protein>
    <recommendedName>
        <fullName evidence="6">33 kDa chaperonin</fullName>
    </recommendedName>
    <alternativeName>
        <fullName evidence="6">Heat shock protein 33 homolog</fullName>
        <shortName evidence="6">HSP33</shortName>
    </alternativeName>
</protein>
<dbReference type="GO" id="GO:0044183">
    <property type="term" value="F:protein folding chaperone"/>
    <property type="evidence" value="ECO:0007669"/>
    <property type="project" value="TreeGrafter"/>
</dbReference>
<dbReference type="Gene3D" id="1.10.287.480">
    <property type="entry name" value="helix hairpin bin"/>
    <property type="match status" value="1"/>
</dbReference>
<reference evidence="7 8" key="1">
    <citation type="submission" date="2016-12" db="EMBL/GenBank/DDBJ databases">
        <authorList>
            <person name="Song W.-J."/>
            <person name="Kurnit D.M."/>
        </authorList>
    </citation>
    <scope>NUCLEOTIDE SEQUENCE [LARGE SCALE GENOMIC DNA]</scope>
    <source>
        <strain evidence="7 8">175</strain>
    </source>
</reference>
<feature type="disulfide bond" description="Redox-active" evidence="6">
    <location>
        <begin position="258"/>
        <end position="261"/>
    </location>
</feature>
<dbReference type="InterPro" id="IPR016154">
    <property type="entry name" value="Heat_shock_Hsp33_C"/>
</dbReference>
<evidence type="ECO:0000256" key="4">
    <source>
        <dbReference type="ARBA" id="ARBA00023186"/>
    </source>
</evidence>
<dbReference type="PANTHER" id="PTHR30111:SF1">
    <property type="entry name" value="33 KDA CHAPERONIN"/>
    <property type="match status" value="1"/>
</dbReference>
<comment type="subcellular location">
    <subcellularLocation>
        <location evidence="6">Cytoplasm</location>
    </subcellularLocation>
</comment>
<comment type="PTM">
    <text evidence="6">Under oxidizing conditions two disulfide bonds are formed involving the reactive cysteines. Under reducing conditions zinc is bound to the reactive cysteines and the protein is inactive.</text>
</comment>
<dbReference type="InterPro" id="IPR023212">
    <property type="entry name" value="Hsp33_helix_hairpin_bin_dom_sf"/>
</dbReference>
<dbReference type="PIRSF" id="PIRSF005261">
    <property type="entry name" value="Heat_shock_Hsp33"/>
    <property type="match status" value="1"/>
</dbReference>
<accession>A0A1Y6CTX6</accession>
<evidence type="ECO:0000256" key="1">
    <source>
        <dbReference type="ARBA" id="ARBA00022490"/>
    </source>
</evidence>
<dbReference type="AlphaFoldDB" id="A0A1Y6CTX6"/>
<dbReference type="GO" id="GO:0042026">
    <property type="term" value="P:protein refolding"/>
    <property type="evidence" value="ECO:0007669"/>
    <property type="project" value="TreeGrafter"/>
</dbReference>
<proteinExistence type="inferred from homology"/>
<dbReference type="Pfam" id="PF01430">
    <property type="entry name" value="HSP33"/>
    <property type="match status" value="1"/>
</dbReference>
<keyword evidence="4 6" id="KW-0143">Chaperone</keyword>
<evidence type="ECO:0000256" key="6">
    <source>
        <dbReference type="HAMAP-Rule" id="MF_00117"/>
    </source>
</evidence>
<dbReference type="GO" id="GO:0005737">
    <property type="term" value="C:cytoplasm"/>
    <property type="evidence" value="ECO:0007669"/>
    <property type="project" value="UniProtKB-SubCell"/>
</dbReference>
<keyword evidence="3 6" id="KW-1015">Disulfide bond</keyword>
<evidence type="ECO:0000256" key="3">
    <source>
        <dbReference type="ARBA" id="ARBA00023157"/>
    </source>
</evidence>
<dbReference type="InterPro" id="IPR000397">
    <property type="entry name" value="Heat_shock_Hsp33"/>
</dbReference>
<dbReference type="NCBIfam" id="NF001033">
    <property type="entry name" value="PRK00114.1"/>
    <property type="match status" value="1"/>
</dbReference>
<evidence type="ECO:0000256" key="2">
    <source>
        <dbReference type="ARBA" id="ARBA00022833"/>
    </source>
</evidence>
<comment type="function">
    <text evidence="6">Redox regulated molecular chaperone. Protects both thermally unfolding and oxidatively damaged proteins from irreversible aggregation. Plays an important role in the bacterial defense system toward oxidative stress.</text>
</comment>
<dbReference type="Gene3D" id="3.55.30.10">
    <property type="entry name" value="Hsp33 domain"/>
    <property type="match status" value="1"/>
</dbReference>
<keyword evidence="8" id="KW-1185">Reference proteome</keyword>
<dbReference type="STRING" id="1760988.SAMN02949497_0927"/>
<evidence type="ECO:0000256" key="5">
    <source>
        <dbReference type="ARBA" id="ARBA00023284"/>
    </source>
</evidence>
<dbReference type="Proteomes" id="UP000192923">
    <property type="component" value="Unassembled WGS sequence"/>
</dbReference>
<evidence type="ECO:0000313" key="8">
    <source>
        <dbReference type="Proteomes" id="UP000192923"/>
    </source>
</evidence>
<dbReference type="SUPFAM" id="SSF118352">
    <property type="entry name" value="HSP33 redox switch-like"/>
    <property type="match status" value="1"/>
</dbReference>
<dbReference type="PANTHER" id="PTHR30111">
    <property type="entry name" value="33 KDA CHAPERONIN"/>
    <property type="match status" value="1"/>
</dbReference>
<dbReference type="RefSeq" id="WP_085210384.1">
    <property type="nucleotide sequence ID" value="NZ_FXAM01000001.1"/>
</dbReference>
<dbReference type="OrthoDB" id="9793753at2"/>
<gene>
    <name evidence="6" type="primary">hslO</name>
    <name evidence="7" type="ORF">SAMN02949497_0927</name>
</gene>